<keyword evidence="16" id="KW-0106">Calcium</keyword>
<dbReference type="SMART" id="SM00608">
    <property type="entry name" value="ACR"/>
    <property type="match status" value="1"/>
</dbReference>
<keyword evidence="13 17" id="KW-1015">Disulfide bond</keyword>
<comment type="subcellular location">
    <subcellularLocation>
        <location evidence="1">Secreted</location>
        <location evidence="1">Extracellular space</location>
        <location evidence="1">Extracellular matrix</location>
    </subcellularLocation>
</comment>
<evidence type="ECO:0000256" key="13">
    <source>
        <dbReference type="ARBA" id="ARBA00023157"/>
    </source>
</evidence>
<feature type="region of interest" description="Disordered" evidence="19">
    <location>
        <begin position="1613"/>
        <end position="1673"/>
    </location>
</feature>
<feature type="region of interest" description="Disordered" evidence="19">
    <location>
        <begin position="1343"/>
        <end position="1557"/>
    </location>
</feature>
<comment type="cofactor">
    <cofactor evidence="16">
        <name>Zn(2+)</name>
        <dbReference type="ChEBI" id="CHEBI:29105"/>
    </cofactor>
    <text evidence="16">Binds 1 zinc ion per subunit.</text>
</comment>
<feature type="disulfide bond" evidence="17">
    <location>
        <begin position="313"/>
        <end position="325"/>
    </location>
</feature>
<evidence type="ECO:0000256" key="2">
    <source>
        <dbReference type="ARBA" id="ARBA00022525"/>
    </source>
</evidence>
<protein>
    <recommendedName>
        <fullName evidence="20">Peptidase M12B domain-containing protein</fullName>
    </recommendedName>
</protein>
<dbReference type="Gene3D" id="3.40.1620.60">
    <property type="match status" value="1"/>
</dbReference>
<feature type="compositionally biased region" description="Basic residues" evidence="19">
    <location>
        <begin position="1467"/>
        <end position="1483"/>
    </location>
</feature>
<dbReference type="CDD" id="cd04273">
    <property type="entry name" value="ZnMc_ADAMTS_like"/>
    <property type="match status" value="1"/>
</dbReference>
<feature type="domain" description="Peptidase M12B" evidence="20">
    <location>
        <begin position="1"/>
        <end position="191"/>
    </location>
</feature>
<feature type="binding site" evidence="16 18">
    <location>
        <position position="121"/>
    </location>
    <ligand>
        <name>Zn(2+)</name>
        <dbReference type="ChEBI" id="CHEBI:29105"/>
        <note>catalytic</note>
    </ligand>
</feature>
<feature type="compositionally biased region" description="Polar residues" evidence="19">
    <location>
        <begin position="1484"/>
        <end position="1496"/>
    </location>
</feature>
<dbReference type="SUPFAM" id="SSF82895">
    <property type="entry name" value="TSP-1 type 1 repeat"/>
    <property type="match status" value="8"/>
</dbReference>
<evidence type="ECO:0000313" key="21">
    <source>
        <dbReference type="EMBL" id="KAK3786423.1"/>
    </source>
</evidence>
<dbReference type="InterPro" id="IPR041645">
    <property type="entry name" value="ADAMTS_CR_2"/>
</dbReference>
<proteinExistence type="predicted"/>
<evidence type="ECO:0000256" key="11">
    <source>
        <dbReference type="ARBA" id="ARBA00023049"/>
    </source>
</evidence>
<feature type="disulfide bond" evidence="17">
    <location>
        <begin position="227"/>
        <end position="250"/>
    </location>
</feature>
<dbReference type="InterPro" id="IPR010294">
    <property type="entry name" value="ADAMTS_spacer1"/>
</dbReference>
<dbReference type="InterPro" id="IPR013273">
    <property type="entry name" value="ADAMTS/ADAMTS-like"/>
</dbReference>
<evidence type="ECO:0000256" key="18">
    <source>
        <dbReference type="PROSITE-ProRule" id="PRU00276"/>
    </source>
</evidence>
<feature type="compositionally biased region" description="Basic and acidic residues" evidence="19">
    <location>
        <begin position="1648"/>
        <end position="1661"/>
    </location>
</feature>
<dbReference type="InterPro" id="IPR000884">
    <property type="entry name" value="TSP1_rpt"/>
</dbReference>
<feature type="disulfide bond" evidence="17">
    <location>
        <begin position="137"/>
        <end position="170"/>
    </location>
</feature>
<dbReference type="Pfam" id="PF00090">
    <property type="entry name" value="TSP_1"/>
    <property type="match status" value="1"/>
</dbReference>
<dbReference type="Pfam" id="PF19236">
    <property type="entry name" value="ADAMTS_CR_3"/>
    <property type="match status" value="1"/>
</dbReference>
<evidence type="ECO:0000256" key="4">
    <source>
        <dbReference type="ARBA" id="ARBA00022670"/>
    </source>
</evidence>
<feature type="compositionally biased region" description="Basic residues" evidence="19">
    <location>
        <begin position="1530"/>
        <end position="1539"/>
    </location>
</feature>
<feature type="binding site" evidence="16 18">
    <location>
        <position position="131"/>
    </location>
    <ligand>
        <name>Zn(2+)</name>
        <dbReference type="ChEBI" id="CHEBI:29105"/>
        <note>catalytic</note>
    </ligand>
</feature>
<reference evidence="21" key="1">
    <citation type="journal article" date="2023" name="G3 (Bethesda)">
        <title>A reference genome for the long-term kleptoplast-retaining sea slug Elysia crispata morphotype clarki.</title>
        <authorList>
            <person name="Eastman K.E."/>
            <person name="Pendleton A.L."/>
            <person name="Shaikh M.A."/>
            <person name="Suttiyut T."/>
            <person name="Ogas R."/>
            <person name="Tomko P."/>
            <person name="Gavelis G."/>
            <person name="Widhalm J.R."/>
            <person name="Wisecaver J.H."/>
        </authorList>
    </citation>
    <scope>NUCLEOTIDE SEQUENCE</scope>
    <source>
        <strain evidence="21">ECLA1</strain>
    </source>
</reference>
<keyword evidence="7" id="KW-0732">Signal</keyword>
<keyword evidence="3" id="KW-0272">Extracellular matrix</keyword>
<feature type="disulfide bond" evidence="17">
    <location>
        <begin position="302"/>
        <end position="340"/>
    </location>
</feature>
<feature type="compositionally biased region" description="Low complexity" evidence="19">
    <location>
        <begin position="1241"/>
        <end position="1250"/>
    </location>
</feature>
<feature type="compositionally biased region" description="Polar residues" evidence="19">
    <location>
        <begin position="1620"/>
        <end position="1647"/>
    </location>
</feature>
<evidence type="ECO:0000256" key="6">
    <source>
        <dbReference type="ARBA" id="ARBA00022723"/>
    </source>
</evidence>
<dbReference type="InterPro" id="IPR050439">
    <property type="entry name" value="ADAMTS_ADAMTS-like"/>
</dbReference>
<dbReference type="SUPFAM" id="SSF55486">
    <property type="entry name" value="Metalloproteases ('zincins'), catalytic domain"/>
    <property type="match status" value="1"/>
</dbReference>
<evidence type="ECO:0000256" key="15">
    <source>
        <dbReference type="PIRSR" id="PIRSR613273-1"/>
    </source>
</evidence>
<feature type="disulfide bond" evidence="17">
    <location>
        <begin position="235"/>
        <end position="269"/>
    </location>
</feature>
<feature type="compositionally biased region" description="Low complexity" evidence="19">
    <location>
        <begin position="1201"/>
        <end position="1222"/>
    </location>
</feature>
<dbReference type="GO" id="GO:0006508">
    <property type="term" value="P:proteolysis"/>
    <property type="evidence" value="ECO:0007669"/>
    <property type="project" value="UniProtKB-KW"/>
</dbReference>
<dbReference type="GO" id="GO:0046872">
    <property type="term" value="F:metal ion binding"/>
    <property type="evidence" value="ECO:0007669"/>
    <property type="project" value="UniProtKB-KW"/>
</dbReference>
<dbReference type="Proteomes" id="UP001283361">
    <property type="component" value="Unassembled WGS sequence"/>
</dbReference>
<dbReference type="PROSITE" id="PS50092">
    <property type="entry name" value="TSP1"/>
    <property type="match status" value="8"/>
</dbReference>
<dbReference type="Pfam" id="PF19030">
    <property type="entry name" value="TSP1_ADAMTS"/>
    <property type="match status" value="8"/>
</dbReference>
<keyword evidence="4" id="KW-0645">Protease</keyword>
<dbReference type="GO" id="GO:0030198">
    <property type="term" value="P:extracellular matrix organization"/>
    <property type="evidence" value="ECO:0007669"/>
    <property type="project" value="InterPro"/>
</dbReference>
<feature type="active site" evidence="15 18">
    <location>
        <position position="122"/>
    </location>
</feature>
<feature type="compositionally biased region" description="Polar residues" evidence="19">
    <location>
        <begin position="1392"/>
        <end position="1404"/>
    </location>
</feature>
<feature type="compositionally biased region" description="Low complexity" evidence="19">
    <location>
        <begin position="1512"/>
        <end position="1526"/>
    </location>
</feature>
<feature type="compositionally biased region" description="Polar residues" evidence="19">
    <location>
        <begin position="1137"/>
        <end position="1151"/>
    </location>
</feature>
<evidence type="ECO:0000256" key="7">
    <source>
        <dbReference type="ARBA" id="ARBA00022729"/>
    </source>
</evidence>
<feature type="binding site" evidence="16">
    <location>
        <position position="189"/>
    </location>
    <ligand>
        <name>Ca(2+)</name>
        <dbReference type="ChEBI" id="CHEBI:29108"/>
        <label>2</label>
    </ligand>
</feature>
<dbReference type="FunFam" id="2.60.120.830:FF:000001">
    <property type="entry name" value="A disintegrin and metalloproteinase with thrombospondin motifs 1"/>
    <property type="match status" value="1"/>
</dbReference>
<keyword evidence="14" id="KW-0325">Glycoprotein</keyword>
<evidence type="ECO:0000256" key="1">
    <source>
        <dbReference type="ARBA" id="ARBA00004498"/>
    </source>
</evidence>
<evidence type="ECO:0000256" key="19">
    <source>
        <dbReference type="SAM" id="MobiDB-lite"/>
    </source>
</evidence>
<feature type="binding site" evidence="16">
    <location>
        <position position="70"/>
    </location>
    <ligand>
        <name>Ca(2+)</name>
        <dbReference type="ChEBI" id="CHEBI:29108"/>
        <label>1</label>
    </ligand>
</feature>
<evidence type="ECO:0000256" key="9">
    <source>
        <dbReference type="ARBA" id="ARBA00022801"/>
    </source>
</evidence>
<dbReference type="Pfam" id="PF05986">
    <property type="entry name" value="ADAMTS_spacer1"/>
    <property type="match status" value="1"/>
</dbReference>
<feature type="disulfide bond" evidence="17">
    <location>
        <begin position="216"/>
        <end position="240"/>
    </location>
</feature>
<evidence type="ECO:0000313" key="22">
    <source>
        <dbReference type="Proteomes" id="UP001283361"/>
    </source>
</evidence>
<feature type="region of interest" description="Disordered" evidence="19">
    <location>
        <begin position="1569"/>
        <end position="1597"/>
    </location>
</feature>
<evidence type="ECO:0000256" key="17">
    <source>
        <dbReference type="PIRSR" id="PIRSR613273-3"/>
    </source>
</evidence>
<keyword evidence="22" id="KW-1185">Reference proteome</keyword>
<dbReference type="FunFam" id="2.20.100.10:FF:000006">
    <property type="entry name" value="A disintegrin and metalloproteinase with thrombospondin motifs 1"/>
    <property type="match status" value="1"/>
</dbReference>
<sequence length="1673" mass="190734">MQAASLVRGVYRSPSLQNHINIVVVKLIIFESQWETPFNITRNATSTLSGFCLWQRSINDFTKYSEKHHDTAILLTREDICRSKGQCDTLGLAELGSICDKTLSCSVIEDNGISAAFTIAHELGHAFNLPHDDDKRCREELKDGWSADLSFHVMASTLDYNASPWDWSQCSAHIMTRFLERGYAHCLHDGARVKKWDDKIQSFGEPGEIYSVNKQCELIFGPGYTVCSFSENELCRRLWCINKAEKQTACRTKHMPWANGTPCDYGKICHRGNCVQTPNPPPQVVNGGWSPWSDYGPCSRTCGGGVKMKSRKCDNPVPQKNGDYCLGTRVKYKSCNVKMCPAGSPDFRWAQCNSNKMKLKYKSHSEKAEWRPQYRGVRMKDACKLYCRTQNSSYFLFARKVIDGTKCGPFTDDVCVDGRCWAVGCDNRLGSAMKRDRCGVCGGDNITCKLVTGRFNNARYGYNYVANIPSGATDVDIRQYGVRRHDSDDQNYLALANANDDYILNGHFVVHTGPFKINVQGALMEYTGTAQMVERINTTMMIAESLKLYVLSVGNLSPPNVTFSYMLSVSKNVKWMNLGWGRCSSICNGVKRSRVQCIREDDHLIVSKRRCRGMMKPRRLTERCNTDCQLSWQTVRAEECPARCGIGMRRQLVHCMKKTGWDQAEIVSDRDCRLIFGAKPSQYVRCKGLCLPASWSYTDWSPCSVTCGEGIQERQAACVDESGKQLEDKECDAGNRTTSRKCVPGPCPQWSTGNWLGCSVSCGEGFKRRKVWCTREGHQLDDSMCEKEKPPEVKECRLDSCPEWYPGGWGPCSVTCGRGVSMRAVKCRVAETFQDDDVCDVTRRPVDKQSCFMGTCPTTPAPTTTTTAPVTKRMRIRAYWRYGSWTECSATCGTGMRHRYVTCMDYRSNRVDEINCGHLAMPHRKERCMRKPCGDWRLGEWGDCTVTCGEGLQMRYVVCTFGQQRQDDSFCDIKSKPETEIRCNRGTCLTPEEDFKIAVITSNSVTGTSHWRVGGWSSCSSTCGTGWERRRVVCRDERGDSNKCDLKLKPDEFRTCKSGPCPSWTAENWSNCSSTSCGKSGLQTRRVLCSLPNGEALASSNCDARAKPQEIQVCSASCTRAETEAAQRPQQPEWRTGQWSTVSNRSKYYSKSETSSNDNNNINKNNNNDSNKNENNTNKEQYSYHRSHRRTHHSQNSYLPSSRSKTTSNTATATSSSSSASSNRLHYRLPNHLKNGRRRTSSSNRLSRYSPSDDNRLQRPSDPGRYIPGINTYQTKRRNTISASYYDRNRTDSNRLRYGSRLGRNRNSLNRRRNYRIDARTRHNGQSQYRNRQVYNNYRHSNIYNSYRHPPVSAHTSQQRKREPNPTGLRQDYYRRRWAYQRSGQERPSKLLKSQQEQTQSRRTIQNERRNTTMPLADKKTSERVHSSRAVNEESKKARPNSKEEYATVQRPKSKRLGSAYFDRDRSRRYHSKGIRRRRRNHYSRQATPSTRSSVRASHIRQRPNNSERFKSTSSSSESSRNNYHSFQRERRKIGQTKSRRSEQRTRSPESERLEGLAKKATELLNKGSKNPALRRGTMSYPNKFQARSGGDRADPGPFRRYGFFSENPESAVEAKDTSSIRSGISTEQGTKGSSMPVSIHNSLSQLTHEERREMMHSDAVKRRHERRRRGKG</sequence>
<evidence type="ECO:0000256" key="14">
    <source>
        <dbReference type="ARBA" id="ARBA00023180"/>
    </source>
</evidence>
<feature type="binding site" evidence="16 18">
    <location>
        <position position="125"/>
    </location>
    <ligand>
        <name>Zn(2+)</name>
        <dbReference type="ChEBI" id="CHEBI:29105"/>
        <note>catalytic</note>
    </ligand>
</feature>
<feature type="compositionally biased region" description="Low complexity" evidence="19">
    <location>
        <begin position="1299"/>
        <end position="1308"/>
    </location>
</feature>
<evidence type="ECO:0000256" key="10">
    <source>
        <dbReference type="ARBA" id="ARBA00022833"/>
    </source>
</evidence>
<dbReference type="GO" id="GO:0031012">
    <property type="term" value="C:extracellular matrix"/>
    <property type="evidence" value="ECO:0007669"/>
    <property type="project" value="TreeGrafter"/>
</dbReference>
<feature type="compositionally biased region" description="Basic and acidic residues" evidence="19">
    <location>
        <begin position="1405"/>
        <end position="1446"/>
    </location>
</feature>
<gene>
    <name evidence="21" type="ORF">RRG08_011739</name>
</gene>
<keyword evidence="12" id="KW-0865">Zymogen</keyword>
<feature type="compositionally biased region" description="Basic residues" evidence="19">
    <location>
        <begin position="1662"/>
        <end position="1673"/>
    </location>
</feature>
<feature type="compositionally biased region" description="Basic and acidic residues" evidence="19">
    <location>
        <begin position="1540"/>
        <end position="1557"/>
    </location>
</feature>
<keyword evidence="10 16" id="KW-0862">Zinc</keyword>
<evidence type="ECO:0000256" key="16">
    <source>
        <dbReference type="PIRSR" id="PIRSR613273-2"/>
    </source>
</evidence>
<evidence type="ECO:0000256" key="5">
    <source>
        <dbReference type="ARBA" id="ARBA00022685"/>
    </source>
</evidence>
<dbReference type="InterPro" id="IPR024079">
    <property type="entry name" value="MetalloPept_cat_dom_sf"/>
</dbReference>
<keyword evidence="6 16" id="KW-0479">Metal-binding</keyword>
<dbReference type="InterPro" id="IPR045371">
    <property type="entry name" value="ADAMTS_CR_3"/>
</dbReference>
<feature type="disulfide bond" evidence="17">
    <location>
        <begin position="99"/>
        <end position="186"/>
    </location>
</feature>
<dbReference type="SMART" id="SM00209">
    <property type="entry name" value="TSP1"/>
    <property type="match status" value="8"/>
</dbReference>
<organism evidence="21 22">
    <name type="scientific">Elysia crispata</name>
    <name type="common">lettuce slug</name>
    <dbReference type="NCBI Taxonomy" id="231223"/>
    <lineage>
        <taxon>Eukaryota</taxon>
        <taxon>Metazoa</taxon>
        <taxon>Spiralia</taxon>
        <taxon>Lophotrochozoa</taxon>
        <taxon>Mollusca</taxon>
        <taxon>Gastropoda</taxon>
        <taxon>Heterobranchia</taxon>
        <taxon>Euthyneura</taxon>
        <taxon>Panpulmonata</taxon>
        <taxon>Sacoglossa</taxon>
        <taxon>Placobranchoidea</taxon>
        <taxon>Plakobranchidae</taxon>
        <taxon>Elysia</taxon>
    </lineage>
</organism>
<name>A0AAE1AF21_9GAST</name>
<dbReference type="Gene3D" id="2.20.100.10">
    <property type="entry name" value="Thrombospondin type-1 (TSP1) repeat"/>
    <property type="match status" value="7"/>
</dbReference>
<dbReference type="FunFam" id="2.20.100.10:FF:000005">
    <property type="entry name" value="ADAM metallopeptidase with thrombospondin type 1 motif 9"/>
    <property type="match status" value="5"/>
</dbReference>
<dbReference type="PRINTS" id="PR01857">
    <property type="entry name" value="ADAMTSFAMILY"/>
</dbReference>
<dbReference type="InterPro" id="IPR036383">
    <property type="entry name" value="TSP1_rpt_sf"/>
</dbReference>
<feature type="disulfide bond" evidence="17">
    <location>
        <begin position="81"/>
        <end position="87"/>
    </location>
</feature>
<feature type="disulfide bond" evidence="17">
    <location>
        <begin position="263"/>
        <end position="274"/>
    </location>
</feature>
<keyword evidence="8" id="KW-0677">Repeat</keyword>
<evidence type="ECO:0000256" key="8">
    <source>
        <dbReference type="ARBA" id="ARBA00022737"/>
    </source>
</evidence>
<feature type="compositionally biased region" description="Basic residues" evidence="19">
    <location>
        <begin position="1225"/>
        <end position="1240"/>
    </location>
</feature>
<evidence type="ECO:0000256" key="3">
    <source>
        <dbReference type="ARBA" id="ARBA00022530"/>
    </source>
</evidence>
<evidence type="ECO:0000256" key="12">
    <source>
        <dbReference type="ARBA" id="ARBA00023145"/>
    </source>
</evidence>
<comment type="caution">
    <text evidence="21">The sequence shown here is derived from an EMBL/GenBank/DDBJ whole genome shotgun (WGS) entry which is preliminary data.</text>
</comment>
<accession>A0AAE1AF21</accession>
<dbReference type="PROSITE" id="PS50215">
    <property type="entry name" value="ADAM_MEPRO"/>
    <property type="match status" value="1"/>
</dbReference>
<keyword evidence="11" id="KW-0482">Metalloprotease</keyword>
<dbReference type="Gene3D" id="2.60.120.830">
    <property type="match status" value="1"/>
</dbReference>
<feature type="region of interest" description="Disordered" evidence="19">
    <location>
        <begin position="1125"/>
        <end position="1312"/>
    </location>
</feature>
<dbReference type="InterPro" id="IPR001590">
    <property type="entry name" value="Peptidase_M12B"/>
</dbReference>
<dbReference type="Pfam" id="PF17771">
    <property type="entry name" value="ADAMTS_CR_2"/>
    <property type="match status" value="1"/>
</dbReference>
<dbReference type="Gene3D" id="3.40.390.10">
    <property type="entry name" value="Collagenase (Catalytic Domain)"/>
    <property type="match status" value="1"/>
</dbReference>
<keyword evidence="9" id="KW-0378">Hydrolase</keyword>
<feature type="binding site" evidence="16">
    <location>
        <position position="186"/>
    </location>
    <ligand>
        <name>Ca(2+)</name>
        <dbReference type="ChEBI" id="CHEBI:29108"/>
        <label>1</label>
    </ligand>
</feature>
<comment type="caution">
    <text evidence="18">Lacks conserved residue(s) required for the propagation of feature annotation.</text>
</comment>
<keyword evidence="2" id="KW-0964">Secreted</keyword>
<feature type="binding site" evidence="16">
    <location>
        <position position="189"/>
    </location>
    <ligand>
        <name>Ca(2+)</name>
        <dbReference type="ChEBI" id="CHEBI:29108"/>
        <label>1</label>
    </ligand>
</feature>
<keyword evidence="5" id="KW-0165">Cleavage on pair of basic residues</keyword>
<dbReference type="GO" id="GO:0004222">
    <property type="term" value="F:metalloendopeptidase activity"/>
    <property type="evidence" value="ECO:0007669"/>
    <property type="project" value="InterPro"/>
</dbReference>
<dbReference type="PANTHER" id="PTHR13723">
    <property type="entry name" value="ADAMTS A DISINTEGRIN AND METALLOPROTEASE WITH THROMBOSPONDIN MOTIFS PROTEASE"/>
    <property type="match status" value="1"/>
</dbReference>
<dbReference type="Pfam" id="PF01421">
    <property type="entry name" value="Reprolysin"/>
    <property type="match status" value="1"/>
</dbReference>
<feature type="disulfide bond" evidence="17">
    <location>
        <begin position="298"/>
        <end position="335"/>
    </location>
</feature>
<feature type="disulfide bond" evidence="17">
    <location>
        <begin position="52"/>
        <end position="105"/>
    </location>
</feature>
<dbReference type="InterPro" id="IPR006586">
    <property type="entry name" value="ADAM_Cys-rich"/>
</dbReference>
<feature type="compositionally biased region" description="Low complexity" evidence="19">
    <location>
        <begin position="1152"/>
        <end position="1178"/>
    </location>
</feature>
<evidence type="ECO:0000259" key="20">
    <source>
        <dbReference type="PROSITE" id="PS50215"/>
    </source>
</evidence>
<dbReference type="EMBL" id="JAWDGP010001968">
    <property type="protein sequence ID" value="KAK3786423.1"/>
    <property type="molecule type" value="Genomic_DNA"/>
</dbReference>
<dbReference type="PANTHER" id="PTHR13723:SF278">
    <property type="entry name" value="ADAM METALLOPEPTIDASE WITH THROMBOSPONDIN TYPE 1 MOTIF A, ISOFORM B"/>
    <property type="match status" value="1"/>
</dbReference>